<gene>
    <name evidence="1" type="ORF">SDC9_134111</name>
</gene>
<dbReference type="EMBL" id="VSSQ01034933">
    <property type="protein sequence ID" value="MPM87018.1"/>
    <property type="molecule type" value="Genomic_DNA"/>
</dbReference>
<comment type="caution">
    <text evidence="1">The sequence shown here is derived from an EMBL/GenBank/DDBJ whole genome shotgun (WGS) entry which is preliminary data.</text>
</comment>
<reference evidence="1" key="1">
    <citation type="submission" date="2019-08" db="EMBL/GenBank/DDBJ databases">
        <authorList>
            <person name="Kucharzyk K."/>
            <person name="Murdoch R.W."/>
            <person name="Higgins S."/>
            <person name="Loffler F."/>
        </authorList>
    </citation>
    <scope>NUCLEOTIDE SEQUENCE</scope>
</reference>
<sequence length="41" mass="4341">MQGAFRFPGAKDHDVAVGLQLGTSGKNIFAAFQHVVRKAVA</sequence>
<name>A0A645DD99_9ZZZZ</name>
<organism evidence="1">
    <name type="scientific">bioreactor metagenome</name>
    <dbReference type="NCBI Taxonomy" id="1076179"/>
    <lineage>
        <taxon>unclassified sequences</taxon>
        <taxon>metagenomes</taxon>
        <taxon>ecological metagenomes</taxon>
    </lineage>
</organism>
<proteinExistence type="predicted"/>
<dbReference type="AlphaFoldDB" id="A0A645DD99"/>
<evidence type="ECO:0000313" key="1">
    <source>
        <dbReference type="EMBL" id="MPM87018.1"/>
    </source>
</evidence>
<accession>A0A645DD99</accession>
<protein>
    <submittedName>
        <fullName evidence="1">Uncharacterized protein</fullName>
    </submittedName>
</protein>